<dbReference type="InterPro" id="IPR000210">
    <property type="entry name" value="BTB/POZ_dom"/>
</dbReference>
<keyword evidence="4" id="KW-1185">Reference proteome</keyword>
<evidence type="ECO:0000259" key="1">
    <source>
        <dbReference type="PROSITE" id="PS50097"/>
    </source>
</evidence>
<dbReference type="STRING" id="1296100.A0A1B9GFZ1"/>
<reference evidence="2" key="1">
    <citation type="submission" date="2013-07" db="EMBL/GenBank/DDBJ databases">
        <title>The Genome Sequence of Cryptococcus bestiolae CBS10118.</title>
        <authorList>
            <consortium name="The Broad Institute Genome Sequencing Platform"/>
            <person name="Cuomo C."/>
            <person name="Litvintseva A."/>
            <person name="Chen Y."/>
            <person name="Heitman J."/>
            <person name="Sun S."/>
            <person name="Springer D."/>
            <person name="Dromer F."/>
            <person name="Young S.K."/>
            <person name="Zeng Q."/>
            <person name="Gargeya S."/>
            <person name="Fitzgerald M."/>
            <person name="Abouelleil A."/>
            <person name="Alvarado L."/>
            <person name="Berlin A.M."/>
            <person name="Chapman S.B."/>
            <person name="Dewar J."/>
            <person name="Goldberg J."/>
            <person name="Griggs A."/>
            <person name="Gujja S."/>
            <person name="Hansen M."/>
            <person name="Howarth C."/>
            <person name="Imamovic A."/>
            <person name="Larimer J."/>
            <person name="McCowan C."/>
            <person name="Murphy C."/>
            <person name="Pearson M."/>
            <person name="Priest M."/>
            <person name="Roberts A."/>
            <person name="Saif S."/>
            <person name="Shea T."/>
            <person name="Sykes S."/>
            <person name="Wortman J."/>
            <person name="Nusbaum C."/>
            <person name="Birren B."/>
        </authorList>
    </citation>
    <scope>NUCLEOTIDE SEQUENCE [LARGE SCALE GENOMIC DNA]</scope>
    <source>
        <strain evidence="2">CBS 10118</strain>
    </source>
</reference>
<dbReference type="EMBL" id="KI894018">
    <property type="protein sequence ID" value="OCF29973.1"/>
    <property type="molecule type" value="Genomic_DNA"/>
</dbReference>
<dbReference type="Gene3D" id="3.30.710.10">
    <property type="entry name" value="Potassium Channel Kv1.1, Chain A"/>
    <property type="match status" value="1"/>
</dbReference>
<dbReference type="Pfam" id="PF00651">
    <property type="entry name" value="BTB"/>
    <property type="match status" value="1"/>
</dbReference>
<reference evidence="3" key="4">
    <citation type="submission" date="2024-02" db="EMBL/GenBank/DDBJ databases">
        <title>Comparative genomics of Cryptococcus and Kwoniella reveals pathogenesis evolution and contrasting modes of karyotype evolution via chromosome fusion or intercentromeric recombination.</title>
        <authorList>
            <person name="Coelho M.A."/>
            <person name="David-Palma M."/>
            <person name="Shea T."/>
            <person name="Bowers K."/>
            <person name="McGinley-Smith S."/>
            <person name="Mohammad A.W."/>
            <person name="Gnirke A."/>
            <person name="Yurkov A.M."/>
            <person name="Nowrousian M."/>
            <person name="Sun S."/>
            <person name="Cuomo C.A."/>
            <person name="Heitman J."/>
        </authorList>
    </citation>
    <scope>NUCLEOTIDE SEQUENCE</scope>
    <source>
        <strain evidence="3">CBS 10118</strain>
    </source>
</reference>
<organism evidence="2">
    <name type="scientific">Kwoniella bestiolae CBS 10118</name>
    <dbReference type="NCBI Taxonomy" id="1296100"/>
    <lineage>
        <taxon>Eukaryota</taxon>
        <taxon>Fungi</taxon>
        <taxon>Dikarya</taxon>
        <taxon>Basidiomycota</taxon>
        <taxon>Agaricomycotina</taxon>
        <taxon>Tremellomycetes</taxon>
        <taxon>Tremellales</taxon>
        <taxon>Cryptococcaceae</taxon>
        <taxon>Kwoniella</taxon>
    </lineage>
</organism>
<dbReference type="Proteomes" id="UP000092730">
    <property type="component" value="Chromosome 1"/>
</dbReference>
<dbReference type="KEGG" id="kbi:30205889"/>
<reference evidence="3" key="2">
    <citation type="submission" date="2013-07" db="EMBL/GenBank/DDBJ databases">
        <authorList>
            <consortium name="The Broad Institute Genome Sequencing Platform"/>
            <person name="Cuomo C."/>
            <person name="Litvintseva A."/>
            <person name="Chen Y."/>
            <person name="Heitman J."/>
            <person name="Sun S."/>
            <person name="Springer D."/>
            <person name="Dromer F."/>
            <person name="Young S.K."/>
            <person name="Zeng Q."/>
            <person name="Gargeya S."/>
            <person name="Fitzgerald M."/>
            <person name="Abouelleil A."/>
            <person name="Alvarado L."/>
            <person name="Berlin A.M."/>
            <person name="Chapman S.B."/>
            <person name="Dewar J."/>
            <person name="Goldberg J."/>
            <person name="Griggs A."/>
            <person name="Gujja S."/>
            <person name="Hansen M."/>
            <person name="Howarth C."/>
            <person name="Imamovic A."/>
            <person name="Larimer J."/>
            <person name="McCowan C."/>
            <person name="Murphy C."/>
            <person name="Pearson M."/>
            <person name="Priest M."/>
            <person name="Roberts A."/>
            <person name="Saif S."/>
            <person name="Shea T."/>
            <person name="Sykes S."/>
            <person name="Wortman J."/>
            <person name="Nusbaum C."/>
            <person name="Birren B."/>
        </authorList>
    </citation>
    <scope>NUCLEOTIDE SEQUENCE</scope>
    <source>
        <strain evidence="3">CBS 10118</strain>
    </source>
</reference>
<evidence type="ECO:0000313" key="2">
    <source>
        <dbReference type="EMBL" id="OCF29973.1"/>
    </source>
</evidence>
<name>A0A1B9GFZ1_9TREE</name>
<protein>
    <recommendedName>
        <fullName evidence="1">BTB domain-containing protein</fullName>
    </recommendedName>
</protein>
<accession>A0A1B9GFZ1</accession>
<dbReference type="OrthoDB" id="2574774at2759"/>
<dbReference type="GeneID" id="30205889"/>
<dbReference type="VEuPathDB" id="FungiDB:I302_01490"/>
<dbReference type="AlphaFoldDB" id="A0A1B9GFZ1"/>
<dbReference type="InterPro" id="IPR011333">
    <property type="entry name" value="SKP1/BTB/POZ_sf"/>
</dbReference>
<proteinExistence type="predicted"/>
<reference evidence="2" key="3">
    <citation type="submission" date="2014-01" db="EMBL/GenBank/DDBJ databases">
        <title>Evolution of pathogenesis and genome organization in the Tremellales.</title>
        <authorList>
            <person name="Cuomo C."/>
            <person name="Litvintseva A."/>
            <person name="Heitman J."/>
            <person name="Chen Y."/>
            <person name="Sun S."/>
            <person name="Springer D."/>
            <person name="Dromer F."/>
            <person name="Young S."/>
            <person name="Zeng Q."/>
            <person name="Chapman S."/>
            <person name="Gujja S."/>
            <person name="Saif S."/>
            <person name="Birren B."/>
        </authorList>
    </citation>
    <scope>NUCLEOTIDE SEQUENCE</scope>
    <source>
        <strain evidence="2">CBS 10118</strain>
    </source>
</reference>
<dbReference type="PROSITE" id="PS50097">
    <property type="entry name" value="BTB"/>
    <property type="match status" value="1"/>
</dbReference>
<sequence length="143" mass="16168">MSKSGDEVTVINTLNKPFQFHDSDINLISADGVVFKIHKNKLQSSSSVFQVMFEAGKHDDNLELTDTTLESSNIVSLFLQMIYGHKSDPPIDWLQLKSGYKVLVEFIDKYDASAAREHLCTCLTLWAMTSKFSTDRYLLIGSR</sequence>
<evidence type="ECO:0000313" key="4">
    <source>
        <dbReference type="Proteomes" id="UP000092730"/>
    </source>
</evidence>
<gene>
    <name evidence="2" type="ORF">I302_01490</name>
    <name evidence="3" type="ORF">I302_102795</name>
</gene>
<evidence type="ECO:0000313" key="3">
    <source>
        <dbReference type="EMBL" id="WVW80806.1"/>
    </source>
</evidence>
<dbReference type="RefSeq" id="XP_019051043.1">
    <property type="nucleotide sequence ID" value="XM_019188165.1"/>
</dbReference>
<dbReference type="CDD" id="cd18186">
    <property type="entry name" value="BTB_POZ_ZBTB_KLHL-like"/>
    <property type="match status" value="1"/>
</dbReference>
<dbReference type="SUPFAM" id="SSF54695">
    <property type="entry name" value="POZ domain"/>
    <property type="match status" value="1"/>
</dbReference>
<dbReference type="EMBL" id="CP144541">
    <property type="protein sequence ID" value="WVW80806.1"/>
    <property type="molecule type" value="Genomic_DNA"/>
</dbReference>
<feature type="domain" description="BTB" evidence="1">
    <location>
        <begin position="23"/>
        <end position="91"/>
    </location>
</feature>